<feature type="compositionally biased region" description="Basic and acidic residues" evidence="6">
    <location>
        <begin position="1"/>
        <end position="14"/>
    </location>
</feature>
<protein>
    <recommendedName>
        <fullName evidence="10">Protein RFT1 homolog</fullName>
    </recommendedName>
</protein>
<evidence type="ECO:0000256" key="6">
    <source>
        <dbReference type="SAM" id="MobiDB-lite"/>
    </source>
</evidence>
<reference evidence="8" key="1">
    <citation type="submission" date="2023-10" db="EMBL/GenBank/DDBJ databases">
        <authorList>
            <person name="Chen Y."/>
            <person name="Shah S."/>
            <person name="Dougan E. K."/>
            <person name="Thang M."/>
            <person name="Chan C."/>
        </authorList>
    </citation>
    <scope>NUCLEOTIDE SEQUENCE [LARGE SCALE GENOMIC DNA]</scope>
</reference>
<keyword evidence="9" id="KW-1185">Reference proteome</keyword>
<dbReference type="PANTHER" id="PTHR42893:SF9">
    <property type="entry name" value="PROTEIN DETOXIFICATION 46, CHLOROPLASTIC"/>
    <property type="match status" value="1"/>
</dbReference>
<feature type="compositionally biased region" description="Low complexity" evidence="6">
    <location>
        <begin position="66"/>
        <end position="76"/>
    </location>
</feature>
<gene>
    <name evidence="8" type="ORF">PCOR1329_LOCUS38095</name>
</gene>
<evidence type="ECO:0000313" key="8">
    <source>
        <dbReference type="EMBL" id="CAK0843893.1"/>
    </source>
</evidence>
<evidence type="ECO:0000256" key="5">
    <source>
        <dbReference type="ARBA" id="ARBA00023136"/>
    </source>
</evidence>
<dbReference type="PANTHER" id="PTHR42893">
    <property type="entry name" value="PROTEIN DETOXIFICATION 44, CHLOROPLASTIC-RELATED"/>
    <property type="match status" value="1"/>
</dbReference>
<feature type="transmembrane region" description="Helical" evidence="7">
    <location>
        <begin position="110"/>
        <end position="136"/>
    </location>
</feature>
<comment type="caution">
    <text evidence="8">The sequence shown here is derived from an EMBL/GenBank/DDBJ whole genome shotgun (WGS) entry which is preliminary data.</text>
</comment>
<feature type="transmembrane region" description="Helical" evidence="7">
    <location>
        <begin position="395"/>
        <end position="418"/>
    </location>
</feature>
<evidence type="ECO:0000256" key="2">
    <source>
        <dbReference type="ARBA" id="ARBA00010199"/>
    </source>
</evidence>
<feature type="compositionally biased region" description="Basic residues" evidence="6">
    <location>
        <begin position="15"/>
        <end position="25"/>
    </location>
</feature>
<feature type="transmembrane region" description="Helical" evidence="7">
    <location>
        <begin position="508"/>
        <end position="527"/>
    </location>
</feature>
<feature type="region of interest" description="Disordered" evidence="6">
    <location>
        <begin position="64"/>
        <end position="98"/>
    </location>
</feature>
<evidence type="ECO:0008006" key="10">
    <source>
        <dbReference type="Google" id="ProtNLM"/>
    </source>
</evidence>
<feature type="transmembrane region" description="Helical" evidence="7">
    <location>
        <begin position="359"/>
        <end position="383"/>
    </location>
</feature>
<comment type="similarity">
    <text evidence="2">Belongs to the multi antimicrobial extrusion (MATE) (TC 2.A.66.1) family.</text>
</comment>
<feature type="transmembrane region" description="Helical" evidence="7">
    <location>
        <begin position="478"/>
        <end position="496"/>
    </location>
</feature>
<keyword evidence="3 7" id="KW-0812">Transmembrane</keyword>
<comment type="subcellular location">
    <subcellularLocation>
        <location evidence="1">Membrane</location>
        <topology evidence="1">Multi-pass membrane protein</topology>
    </subcellularLocation>
</comment>
<evidence type="ECO:0000256" key="1">
    <source>
        <dbReference type="ARBA" id="ARBA00004141"/>
    </source>
</evidence>
<evidence type="ECO:0000256" key="3">
    <source>
        <dbReference type="ARBA" id="ARBA00022692"/>
    </source>
</evidence>
<sequence length="968" mass="102066">MVLRVERPVQEESLRRRRAASGRRAQYRRADGRAAEHLLAAFAAIGARRGQRLSGLAQALRTALQGAHPPAGAAGEPGDERGGGGVQPEPGGLQDPVDDLGAALADWRTLAAAAMMMRALMAEVALAAVSAVVLAVHGRKGAASERTAEARRSLAAALAELAAIEAETALDKAFVGRVSSLQLAALGPASAAIDCSSYVLTFLNTATLSMLGSGPASDHNKIRSHALAFTVVLGALQGLLLFVAASRVVRLLGAAGGMLPLSALYLQIRAVGASVDRLGSVSTQFFLARKDGVTPMLATLIAAVFNAGGDFVLCPRYGVGGAAVATVAATSVSTVFIVRRLWTRRVWPRPFEAPTLRDFGPFLTFAGPIFCILLMKIALFALMTVYASSLGTAPAAAHQILVSVFFVTGVAFGQPLSWAAQTFMTSPKGHAERRRTWRAFLKVASAFTCLSGAAAFCVTCYCSGFFTQDALVLEAARNGLLSITTFAMLYTLYLAMEGVAIAKKRLNASVIINVALVAAGPLVMGTLHRSGQLTVASLWASQASGLEPAPVSGRAQHREIKLVAERYSAAAGAPVAYSAAPVPLASAAGARAPGPYLVQAPSAPRVVYAAAPGQVPAGSAPYPVATPSSYVTPALSATGPPARPPALTAGMPDPSAIEMQKLAYNKSLEEQALHGEEMLKMQQKQQTEYIFQAAEAQKRQIMQRWRRWGKELQLSQKYCQQVMNLQQEYQHQKLILEKQANDLVLEFQQRKSQEEMMEQQYQMQRSHYEEQVRALGEMQKQAPEAPLPAQYAAPPGPVMVMVQNPSYVPAPVPQGASYVPVPQGASYVPLPQGAAYAPVPQGASYVPPMVVSQMPTQVTAVAPASYVPPPVAGVPMMVAAHPQTTVAAHPQTVVAAQPQQTVVYAAPPTYVEFVPAVPAASYAGGAPAEYAPAEPTMSYATAPAQYAEAARCTRLSVGKGSQSMLSQQ</sequence>
<organism evidence="8 9">
    <name type="scientific">Prorocentrum cordatum</name>
    <dbReference type="NCBI Taxonomy" id="2364126"/>
    <lineage>
        <taxon>Eukaryota</taxon>
        <taxon>Sar</taxon>
        <taxon>Alveolata</taxon>
        <taxon>Dinophyceae</taxon>
        <taxon>Prorocentrales</taxon>
        <taxon>Prorocentraceae</taxon>
        <taxon>Prorocentrum</taxon>
    </lineage>
</organism>
<feature type="transmembrane region" description="Helical" evidence="7">
    <location>
        <begin position="226"/>
        <end position="245"/>
    </location>
</feature>
<dbReference type="InterPro" id="IPR002528">
    <property type="entry name" value="MATE_fam"/>
</dbReference>
<evidence type="ECO:0000313" key="9">
    <source>
        <dbReference type="Proteomes" id="UP001189429"/>
    </source>
</evidence>
<dbReference type="Proteomes" id="UP001189429">
    <property type="component" value="Unassembled WGS sequence"/>
</dbReference>
<dbReference type="EMBL" id="CAUYUJ010014615">
    <property type="protein sequence ID" value="CAK0843893.1"/>
    <property type="molecule type" value="Genomic_DNA"/>
</dbReference>
<keyword evidence="5 7" id="KW-0472">Membrane</keyword>
<evidence type="ECO:0000256" key="4">
    <source>
        <dbReference type="ARBA" id="ARBA00022989"/>
    </source>
</evidence>
<feature type="transmembrane region" description="Helical" evidence="7">
    <location>
        <begin position="439"/>
        <end position="466"/>
    </location>
</feature>
<dbReference type="Pfam" id="PF01554">
    <property type="entry name" value="MatE"/>
    <property type="match status" value="2"/>
</dbReference>
<feature type="region of interest" description="Disordered" evidence="6">
    <location>
        <begin position="1"/>
        <end position="25"/>
    </location>
</feature>
<evidence type="ECO:0000256" key="7">
    <source>
        <dbReference type="SAM" id="Phobius"/>
    </source>
</evidence>
<accession>A0ABN9TDR1</accession>
<name>A0ABN9TDR1_9DINO</name>
<feature type="transmembrane region" description="Helical" evidence="7">
    <location>
        <begin position="319"/>
        <end position="338"/>
    </location>
</feature>
<keyword evidence="4 7" id="KW-1133">Transmembrane helix</keyword>
<dbReference type="InterPro" id="IPR044644">
    <property type="entry name" value="DinF-like"/>
</dbReference>
<proteinExistence type="inferred from homology"/>